<keyword evidence="3" id="KW-0597">Phosphoprotein</keyword>
<proteinExistence type="predicted"/>
<dbReference type="PROSITE" id="PS51511">
    <property type="entry name" value="FIP_RBD"/>
    <property type="match status" value="1"/>
</dbReference>
<dbReference type="PANTHER" id="PTHR15746">
    <property type="entry name" value="RAB11-RELATED"/>
    <property type="match status" value="1"/>
</dbReference>
<dbReference type="GO" id="GO:0031267">
    <property type="term" value="F:small GTPase binding"/>
    <property type="evidence" value="ECO:0007669"/>
    <property type="project" value="InterPro"/>
</dbReference>
<dbReference type="GO" id="GO:0005768">
    <property type="term" value="C:endosome"/>
    <property type="evidence" value="ECO:0007669"/>
    <property type="project" value="UniProtKB-SubCell"/>
</dbReference>
<reference evidence="7" key="2">
    <citation type="submission" date="2025-08" db="UniProtKB">
        <authorList>
            <consortium name="Ensembl"/>
        </authorList>
    </citation>
    <scope>IDENTIFICATION</scope>
</reference>
<dbReference type="Ensembl" id="ENSACAT00000056158.1">
    <property type="protein sequence ID" value="ENSACAP00000030306.1"/>
    <property type="gene ID" value="ENSACAG00000036507.1"/>
</dbReference>
<evidence type="ECO:0000256" key="5">
    <source>
        <dbReference type="ARBA" id="ARBA00022927"/>
    </source>
</evidence>
<evidence type="ECO:0000259" key="6">
    <source>
        <dbReference type="PROSITE" id="PS51511"/>
    </source>
</evidence>
<evidence type="ECO:0000256" key="4">
    <source>
        <dbReference type="ARBA" id="ARBA00022753"/>
    </source>
</evidence>
<dbReference type="GO" id="GO:0015031">
    <property type="term" value="P:protein transport"/>
    <property type="evidence" value="ECO:0007669"/>
    <property type="project" value="UniProtKB-KW"/>
</dbReference>
<evidence type="ECO:0000256" key="1">
    <source>
        <dbReference type="ARBA" id="ARBA00004177"/>
    </source>
</evidence>
<reference evidence="7" key="3">
    <citation type="submission" date="2025-09" db="UniProtKB">
        <authorList>
            <consortium name="Ensembl"/>
        </authorList>
    </citation>
    <scope>IDENTIFICATION</scope>
</reference>
<dbReference type="SUPFAM" id="SSF144270">
    <property type="entry name" value="Eferin C-derminal domain-like"/>
    <property type="match status" value="1"/>
</dbReference>
<evidence type="ECO:0000256" key="2">
    <source>
        <dbReference type="ARBA" id="ARBA00022448"/>
    </source>
</evidence>
<keyword evidence="2" id="KW-0813">Transport</keyword>
<dbReference type="InterPro" id="IPR037245">
    <property type="entry name" value="FIP-RBD_C_sf"/>
</dbReference>
<evidence type="ECO:0000313" key="7">
    <source>
        <dbReference type="Ensembl" id="ENSACAP00000030306.1"/>
    </source>
</evidence>
<protein>
    <recommendedName>
        <fullName evidence="6">FIP-RBD domain-containing protein</fullName>
    </recommendedName>
</protein>
<feature type="domain" description="FIP-RBD" evidence="6">
    <location>
        <begin position="3"/>
        <end position="65"/>
    </location>
</feature>
<dbReference type="AlphaFoldDB" id="A0A803T516"/>
<evidence type="ECO:0000313" key="8">
    <source>
        <dbReference type="Proteomes" id="UP000001646"/>
    </source>
</evidence>
<keyword evidence="8" id="KW-1185">Reference proteome</keyword>
<accession>A0A803T516</accession>
<dbReference type="Pfam" id="PF09457">
    <property type="entry name" value="RBD-FIP"/>
    <property type="match status" value="1"/>
</dbReference>
<dbReference type="InterPro" id="IPR037789">
    <property type="entry name" value="FIP_classI"/>
</dbReference>
<dbReference type="FunFam" id="1.20.5.2440:FF:000002">
    <property type="entry name" value="rab11 family-interacting protein 2 isoform X1"/>
    <property type="match status" value="1"/>
</dbReference>
<keyword evidence="4" id="KW-0967">Endosome</keyword>
<keyword evidence="5" id="KW-0653">Protein transport</keyword>
<dbReference type="Proteomes" id="UP000001646">
    <property type="component" value="Unplaced"/>
</dbReference>
<comment type="subcellular location">
    <subcellularLocation>
        <location evidence="1">Endosome</location>
    </subcellularLocation>
</comment>
<dbReference type="Gene3D" id="1.20.5.2440">
    <property type="match status" value="1"/>
</dbReference>
<dbReference type="GeneTree" id="ENSGT00940000158783"/>
<organism evidence="7 8">
    <name type="scientific">Anolis carolinensis</name>
    <name type="common">Green anole</name>
    <name type="synonym">American chameleon</name>
    <dbReference type="NCBI Taxonomy" id="28377"/>
    <lineage>
        <taxon>Eukaryota</taxon>
        <taxon>Metazoa</taxon>
        <taxon>Chordata</taxon>
        <taxon>Craniata</taxon>
        <taxon>Vertebrata</taxon>
        <taxon>Euteleostomi</taxon>
        <taxon>Lepidosauria</taxon>
        <taxon>Squamata</taxon>
        <taxon>Bifurcata</taxon>
        <taxon>Unidentata</taxon>
        <taxon>Episquamata</taxon>
        <taxon>Toxicofera</taxon>
        <taxon>Iguania</taxon>
        <taxon>Dactyloidae</taxon>
        <taxon>Anolis</taxon>
    </lineage>
</organism>
<dbReference type="PANTHER" id="PTHR15746:SF14">
    <property type="entry name" value="RAB11 FAMILY-INTERACTING PROTEIN 5"/>
    <property type="match status" value="1"/>
</dbReference>
<evidence type="ECO:0000256" key="3">
    <source>
        <dbReference type="ARBA" id="ARBA00022553"/>
    </source>
</evidence>
<dbReference type="InterPro" id="IPR019018">
    <property type="entry name" value="Rab-bd_FIP-RBD"/>
</dbReference>
<name>A0A803T516_ANOCA</name>
<sequence>FCCFDPSSDPAAQYYHLTHEELVQLLRKREAELRKEKAHVRELENYIDRLLVRIMEQSPTLLQISLRDGGEAKPPAK</sequence>
<reference evidence="7" key="1">
    <citation type="submission" date="2009-12" db="EMBL/GenBank/DDBJ databases">
        <title>The Genome Sequence of Anolis carolinensis (Green Anole Lizard).</title>
        <authorList>
            <consortium name="The Genome Sequencing Platform"/>
            <person name="Di Palma F."/>
            <person name="Alfoldi J."/>
            <person name="Heiman D."/>
            <person name="Young S."/>
            <person name="Grabherr M."/>
            <person name="Johnson J."/>
            <person name="Lander E.S."/>
            <person name="Lindblad-Toh K."/>
        </authorList>
    </citation>
    <scope>NUCLEOTIDE SEQUENCE [LARGE SCALE GENOMIC DNA]</scope>
    <source>
        <strain evidence="7">JBL SC #1</strain>
    </source>
</reference>
<dbReference type="InParanoid" id="A0A803T516"/>